<evidence type="ECO:0000313" key="1">
    <source>
        <dbReference type="EMBL" id="TPG14746.1"/>
    </source>
</evidence>
<dbReference type="AlphaFoldDB" id="A0A502CSH0"/>
<keyword evidence="2" id="KW-1185">Reference proteome</keyword>
<sequence length="261" mass="27594">MFRGRFVAATPGGGLAAGRCGASTGGKGRASVPEVSRRFVILPSPLLGTATYAPLAASLTEREAPTAVASVPDGDVTPERVLAGFRAAVAEHGPTVLVAHSNAGYYAPAVAADLDLPVIFMDAALPAEGESETLLAPAAFAEFIQTLPIRDGLLPLWPLWWDRADIATLFPDEDWLDLVTSEGPRLAPAYFTTPIAVPRGWEARPAAYLAFGDTYAAELAFAERVGWEVRRESGHHLGHLAEPGRVAELVLELSSGLSRET</sequence>
<comment type="caution">
    <text evidence="1">The sequence shown here is derived from an EMBL/GenBank/DDBJ whole genome shotgun (WGS) entry which is preliminary data.</text>
</comment>
<dbReference type="GO" id="GO:0016787">
    <property type="term" value="F:hydrolase activity"/>
    <property type="evidence" value="ECO:0007669"/>
    <property type="project" value="UniProtKB-KW"/>
</dbReference>
<dbReference type="Gene3D" id="3.40.50.1820">
    <property type="entry name" value="alpha/beta hydrolase"/>
    <property type="match status" value="1"/>
</dbReference>
<protein>
    <submittedName>
        <fullName evidence="1">Alpha/beta hydrolase</fullName>
    </submittedName>
</protein>
<dbReference type="EMBL" id="RCZM01000005">
    <property type="protein sequence ID" value="TPG14746.1"/>
    <property type="molecule type" value="Genomic_DNA"/>
</dbReference>
<dbReference type="Proteomes" id="UP000317722">
    <property type="component" value="Unassembled WGS sequence"/>
</dbReference>
<dbReference type="SUPFAM" id="SSF53474">
    <property type="entry name" value="alpha/beta-Hydrolases"/>
    <property type="match status" value="1"/>
</dbReference>
<proteinExistence type="predicted"/>
<dbReference type="OrthoDB" id="2972445at2"/>
<name>A0A502CSH0_9MICO</name>
<keyword evidence="1" id="KW-0378">Hydrolase</keyword>
<reference evidence="1 2" key="1">
    <citation type="journal article" date="2019" name="Environ. Microbiol.">
        <title>Species interactions and distinct microbial communities in high Arctic permafrost affected cryosols are associated with the CH4 and CO2 gas fluxes.</title>
        <authorList>
            <person name="Altshuler I."/>
            <person name="Hamel J."/>
            <person name="Turney S."/>
            <person name="Magnuson E."/>
            <person name="Levesque R."/>
            <person name="Greer C."/>
            <person name="Whyte L.G."/>
        </authorList>
    </citation>
    <scope>NUCLEOTIDE SEQUENCE [LARGE SCALE GENOMIC DNA]</scope>
    <source>
        <strain evidence="1 2">S9.3A</strain>
    </source>
</reference>
<accession>A0A502CSH0</accession>
<dbReference type="InterPro" id="IPR029058">
    <property type="entry name" value="AB_hydrolase_fold"/>
</dbReference>
<evidence type="ECO:0000313" key="2">
    <source>
        <dbReference type="Proteomes" id="UP000317722"/>
    </source>
</evidence>
<organism evidence="1 2">
    <name type="scientific">Pedococcus bigeumensis</name>
    <dbReference type="NCBI Taxonomy" id="433644"/>
    <lineage>
        <taxon>Bacteria</taxon>
        <taxon>Bacillati</taxon>
        <taxon>Actinomycetota</taxon>
        <taxon>Actinomycetes</taxon>
        <taxon>Micrococcales</taxon>
        <taxon>Intrasporangiaceae</taxon>
        <taxon>Pedococcus</taxon>
    </lineage>
</organism>
<gene>
    <name evidence="1" type="ORF">EAH86_14315</name>
</gene>